<keyword evidence="5" id="KW-1185">Reference proteome</keyword>
<reference evidence="4 5" key="1">
    <citation type="submission" date="2023-11" db="EMBL/GenBank/DDBJ databases">
        <authorList>
            <person name="Okamura Y."/>
        </authorList>
    </citation>
    <scope>NUCLEOTIDE SEQUENCE [LARGE SCALE GENOMIC DNA]</scope>
</reference>
<dbReference type="PROSITE" id="PS50137">
    <property type="entry name" value="DS_RBD"/>
    <property type="match status" value="2"/>
</dbReference>
<dbReference type="PROSITE" id="PS50141">
    <property type="entry name" value="A_DEAMIN_EDITASE"/>
    <property type="match status" value="1"/>
</dbReference>
<dbReference type="GO" id="GO:0003726">
    <property type="term" value="F:double-stranded RNA adenosine deaminase activity"/>
    <property type="evidence" value="ECO:0007669"/>
    <property type="project" value="TreeGrafter"/>
</dbReference>
<evidence type="ECO:0000313" key="5">
    <source>
        <dbReference type="Proteomes" id="UP001497472"/>
    </source>
</evidence>
<dbReference type="EMBL" id="CAVLEF010000281">
    <property type="protein sequence ID" value="CAK1555948.1"/>
    <property type="molecule type" value="Genomic_DNA"/>
</dbReference>
<evidence type="ECO:0000313" key="4">
    <source>
        <dbReference type="EMBL" id="CAK1555948.1"/>
    </source>
</evidence>
<dbReference type="Proteomes" id="UP001497472">
    <property type="component" value="Unassembled WGS sequence"/>
</dbReference>
<accession>A0AAV1K373</accession>
<dbReference type="GO" id="GO:0008251">
    <property type="term" value="F:tRNA-specific adenosine deaminase activity"/>
    <property type="evidence" value="ECO:0007669"/>
    <property type="project" value="TreeGrafter"/>
</dbReference>
<feature type="domain" description="A to I editase" evidence="3">
    <location>
        <begin position="352"/>
        <end position="541"/>
    </location>
</feature>
<dbReference type="Gene3D" id="3.30.160.20">
    <property type="match status" value="2"/>
</dbReference>
<dbReference type="SMART" id="SM00358">
    <property type="entry name" value="DSRM"/>
    <property type="match status" value="2"/>
</dbReference>
<evidence type="ECO:0000259" key="3">
    <source>
        <dbReference type="PROSITE" id="PS50141"/>
    </source>
</evidence>
<sequence>MYRSEVHLNPSNLVNNVTNASMEVNVTKVSGIKRHRDVSEGPPLKKAYNGLGFTISLQALTRAAELITSGSKSPVSALNELGVKVAYNLLDYRGPAHCPSFTISVTVANQTFKGHGTSKRDARAQAARNCIESLLATAGQVLPDKNQQDFSSDLDALAPSTQFQNTPSFANGIQKELSSAKTTLTEIRTSPPLPVETLSPFTPTQALPTANKSPINVLYESFPGVTFHTTFGDGTPIETENACLSLHHSMRFKTVCTVNDKCFEGYGSSKKQAKLAASRSAIASLMCMVPASDVENCVSTSLPQHLADHVSKLVTEKFNELMRNDPVHLKRKVLAGIVMTVDNQTEKSKIIAVSTGTKCVSGEYMSVTGRAVNDCHAEVVARRCLQRYLYHQLLMYAQSENPRKPIEDSDLTPLPEGGYKLKENRQIHLYISTAPCGDGRIFSPHETKAEPDRHPNRFSRGQLRSKIESGEGTIPVKRSAFIQTWDGVLQGERLLTMSCSDKLARWCVTGVQGALLSRILKPVYLTSVVLGSLLHPGHMYR</sequence>
<dbReference type="SMART" id="SM00552">
    <property type="entry name" value="ADEAMc"/>
    <property type="match status" value="1"/>
</dbReference>
<comment type="caution">
    <text evidence="4">The sequence shown here is derived from an EMBL/GenBank/DDBJ whole genome shotgun (WGS) entry which is preliminary data.</text>
</comment>
<dbReference type="PANTHER" id="PTHR10910:SF62">
    <property type="entry name" value="AT07585P-RELATED"/>
    <property type="match status" value="1"/>
</dbReference>
<dbReference type="GO" id="GO:0005730">
    <property type="term" value="C:nucleolus"/>
    <property type="evidence" value="ECO:0007669"/>
    <property type="project" value="TreeGrafter"/>
</dbReference>
<dbReference type="AlphaFoldDB" id="A0AAV1K373"/>
<feature type="domain" description="DRBM" evidence="2">
    <location>
        <begin position="213"/>
        <end position="287"/>
    </location>
</feature>
<evidence type="ECO:0000256" key="1">
    <source>
        <dbReference type="PROSITE-ProRule" id="PRU00266"/>
    </source>
</evidence>
<dbReference type="PANTHER" id="PTHR10910">
    <property type="entry name" value="EUKARYOTE SPECIFIC DSRNA BINDING PROTEIN"/>
    <property type="match status" value="1"/>
</dbReference>
<feature type="domain" description="DRBM" evidence="2">
    <location>
        <begin position="70"/>
        <end position="136"/>
    </location>
</feature>
<organism evidence="4 5">
    <name type="scientific">Leptosia nina</name>
    <dbReference type="NCBI Taxonomy" id="320188"/>
    <lineage>
        <taxon>Eukaryota</taxon>
        <taxon>Metazoa</taxon>
        <taxon>Ecdysozoa</taxon>
        <taxon>Arthropoda</taxon>
        <taxon>Hexapoda</taxon>
        <taxon>Insecta</taxon>
        <taxon>Pterygota</taxon>
        <taxon>Neoptera</taxon>
        <taxon>Endopterygota</taxon>
        <taxon>Lepidoptera</taxon>
        <taxon>Glossata</taxon>
        <taxon>Ditrysia</taxon>
        <taxon>Papilionoidea</taxon>
        <taxon>Pieridae</taxon>
        <taxon>Pierinae</taxon>
        <taxon>Leptosia</taxon>
    </lineage>
</organism>
<name>A0AAV1K373_9NEOP</name>
<evidence type="ECO:0000259" key="2">
    <source>
        <dbReference type="PROSITE" id="PS50137"/>
    </source>
</evidence>
<protein>
    <recommendedName>
        <fullName evidence="6">Double-stranded RNA-specific editase Adar</fullName>
    </recommendedName>
</protein>
<keyword evidence="1" id="KW-0694">RNA-binding</keyword>
<dbReference type="InterPro" id="IPR014720">
    <property type="entry name" value="dsRBD_dom"/>
</dbReference>
<dbReference type="CDD" id="cd00048">
    <property type="entry name" value="DSRM_SF"/>
    <property type="match status" value="1"/>
</dbReference>
<dbReference type="Pfam" id="PF00035">
    <property type="entry name" value="dsrm"/>
    <property type="match status" value="2"/>
</dbReference>
<gene>
    <name evidence="4" type="ORF">LNINA_LOCUS14730</name>
</gene>
<dbReference type="GO" id="GO:0005737">
    <property type="term" value="C:cytoplasm"/>
    <property type="evidence" value="ECO:0007669"/>
    <property type="project" value="TreeGrafter"/>
</dbReference>
<proteinExistence type="predicted"/>
<evidence type="ECO:0008006" key="6">
    <source>
        <dbReference type="Google" id="ProtNLM"/>
    </source>
</evidence>
<dbReference type="SUPFAM" id="SSF54768">
    <property type="entry name" value="dsRNA-binding domain-like"/>
    <property type="match status" value="2"/>
</dbReference>
<dbReference type="GO" id="GO:0006382">
    <property type="term" value="P:adenosine to inosine editing"/>
    <property type="evidence" value="ECO:0007669"/>
    <property type="project" value="TreeGrafter"/>
</dbReference>
<dbReference type="GO" id="GO:0010468">
    <property type="term" value="P:regulation of gene expression"/>
    <property type="evidence" value="ECO:0007669"/>
    <property type="project" value="UniProtKB-ARBA"/>
</dbReference>
<dbReference type="GO" id="GO:0006396">
    <property type="term" value="P:RNA processing"/>
    <property type="evidence" value="ECO:0007669"/>
    <property type="project" value="InterPro"/>
</dbReference>
<dbReference type="GO" id="GO:0003725">
    <property type="term" value="F:double-stranded RNA binding"/>
    <property type="evidence" value="ECO:0007669"/>
    <property type="project" value="TreeGrafter"/>
</dbReference>
<dbReference type="InterPro" id="IPR002466">
    <property type="entry name" value="A_deamin"/>
</dbReference>
<dbReference type="Pfam" id="PF02137">
    <property type="entry name" value="A_deamin"/>
    <property type="match status" value="1"/>
</dbReference>